<organism evidence="3 4">
    <name type="scientific">Arenibacterium halophilum</name>
    <dbReference type="NCBI Taxonomy" id="2583821"/>
    <lineage>
        <taxon>Bacteria</taxon>
        <taxon>Pseudomonadati</taxon>
        <taxon>Pseudomonadota</taxon>
        <taxon>Alphaproteobacteria</taxon>
        <taxon>Rhodobacterales</taxon>
        <taxon>Paracoccaceae</taxon>
        <taxon>Arenibacterium</taxon>
    </lineage>
</organism>
<dbReference type="SUPFAM" id="SSF53335">
    <property type="entry name" value="S-adenosyl-L-methionine-dependent methyltransferases"/>
    <property type="match status" value="1"/>
</dbReference>
<evidence type="ECO:0000259" key="2">
    <source>
        <dbReference type="Pfam" id="PF05050"/>
    </source>
</evidence>
<accession>A0ABY2X869</accession>
<feature type="compositionally biased region" description="Acidic residues" evidence="1">
    <location>
        <begin position="113"/>
        <end position="132"/>
    </location>
</feature>
<dbReference type="Proteomes" id="UP001191082">
    <property type="component" value="Unassembled WGS sequence"/>
</dbReference>
<gene>
    <name evidence="3" type="ORF">FGK64_13925</name>
</gene>
<dbReference type="CDD" id="cd02440">
    <property type="entry name" value="AdoMet_MTases"/>
    <property type="match status" value="1"/>
</dbReference>
<dbReference type="GO" id="GO:0032259">
    <property type="term" value="P:methylation"/>
    <property type="evidence" value="ECO:0007669"/>
    <property type="project" value="UniProtKB-KW"/>
</dbReference>
<feature type="region of interest" description="Disordered" evidence="1">
    <location>
        <begin position="219"/>
        <end position="247"/>
    </location>
</feature>
<sequence length="474" mass="49261">MTCMNIEPSKSVAPKSVAGRLADLLRARQAGALSDPQEEEPDPDESPDLAKVGDAPEQAELAEPAPDTVTADEIMLRVARAVRGSPGGASSPSAPAGDETALGLEDWRVEAAGDSDEADTEDRDAGVEEGTEDWNGSAGDETEDLDAETVQETEEGSEPRPMEADTASADDLLDGLSEALARVEAEDAERAALQDRFEGRTFAAVTPGESMPVTVASYDGAGSGDRVAPEVGPEPEAGHTDTSGDRGAPAVAVVAQPHGIRVPDGPGLHSKRIARMAAGTYEPREIDGALAVVSPSDVVLDLGAGTGLVGAAVARAIAPQRVIAVDPHPDLAEPLAAIYECNALASRAEVWQGVLVPDDRAPDDTSLFLAEDPVASTTLGPMNGLPPISVPCRRFADFCEEHGVTVLLADINGAELDLLRGANLSHLRALVIAFHPAVYGAEGMREAKALIQAAGFTPLEAFSNRLVWTCTRAE</sequence>
<evidence type="ECO:0000256" key="1">
    <source>
        <dbReference type="SAM" id="MobiDB-lite"/>
    </source>
</evidence>
<comment type="caution">
    <text evidence="3">The sequence shown here is derived from an EMBL/GenBank/DDBJ whole genome shotgun (WGS) entry which is preliminary data.</text>
</comment>
<evidence type="ECO:0000313" key="3">
    <source>
        <dbReference type="EMBL" id="TMV11385.1"/>
    </source>
</evidence>
<keyword evidence="4" id="KW-1185">Reference proteome</keyword>
<dbReference type="InterPro" id="IPR006342">
    <property type="entry name" value="FkbM_mtfrase"/>
</dbReference>
<keyword evidence="3" id="KW-0489">Methyltransferase</keyword>
<keyword evidence="3" id="KW-0808">Transferase</keyword>
<proteinExistence type="predicted"/>
<feature type="compositionally biased region" description="Acidic residues" evidence="1">
    <location>
        <begin position="140"/>
        <end position="156"/>
    </location>
</feature>
<protein>
    <submittedName>
        <fullName evidence="3">FkbM family methyltransferase</fullName>
    </submittedName>
</protein>
<dbReference type="Pfam" id="PF05050">
    <property type="entry name" value="Methyltransf_21"/>
    <property type="match status" value="1"/>
</dbReference>
<feature type="compositionally biased region" description="Low complexity" evidence="1">
    <location>
        <begin position="55"/>
        <end position="66"/>
    </location>
</feature>
<evidence type="ECO:0000313" key="4">
    <source>
        <dbReference type="Proteomes" id="UP001191082"/>
    </source>
</evidence>
<feature type="domain" description="Methyltransferase FkbM" evidence="2">
    <location>
        <begin position="320"/>
        <end position="435"/>
    </location>
</feature>
<dbReference type="InterPro" id="IPR029063">
    <property type="entry name" value="SAM-dependent_MTases_sf"/>
</dbReference>
<feature type="region of interest" description="Disordered" evidence="1">
    <location>
        <begin position="27"/>
        <end position="169"/>
    </location>
</feature>
<dbReference type="Gene3D" id="3.40.50.150">
    <property type="entry name" value="Vaccinia Virus protein VP39"/>
    <property type="match status" value="1"/>
</dbReference>
<name>A0ABY2X869_9RHOB</name>
<reference evidence="3 4" key="1">
    <citation type="submission" date="2019-05" db="EMBL/GenBank/DDBJ databases">
        <title>Marivita sp. nov. isolated from sea sediment.</title>
        <authorList>
            <person name="Kim W."/>
        </authorList>
    </citation>
    <scope>NUCLEOTIDE SEQUENCE [LARGE SCALE GENOMIC DNA]</scope>
    <source>
        <strain evidence="3 4">CAU 1492</strain>
    </source>
</reference>
<dbReference type="EMBL" id="VCPC01000003">
    <property type="protein sequence ID" value="TMV11385.1"/>
    <property type="molecule type" value="Genomic_DNA"/>
</dbReference>
<dbReference type="NCBIfam" id="TIGR01444">
    <property type="entry name" value="fkbM_fam"/>
    <property type="match status" value="1"/>
</dbReference>
<feature type="compositionally biased region" description="Low complexity" evidence="1">
    <location>
        <begin position="77"/>
        <end position="97"/>
    </location>
</feature>
<feature type="compositionally biased region" description="Acidic residues" evidence="1">
    <location>
        <begin position="36"/>
        <end position="47"/>
    </location>
</feature>
<dbReference type="GO" id="GO:0008168">
    <property type="term" value="F:methyltransferase activity"/>
    <property type="evidence" value="ECO:0007669"/>
    <property type="project" value="UniProtKB-KW"/>
</dbReference>